<dbReference type="RefSeq" id="WP_004583056.1">
    <property type="nucleotide sequence ID" value="NZ_AP028878.1"/>
</dbReference>
<feature type="domain" description="Lysozyme inhibitor LprI-like N-terminal" evidence="2">
    <location>
        <begin position="28"/>
        <end position="120"/>
    </location>
</feature>
<comment type="caution">
    <text evidence="3">The sequence shown here is derived from an EMBL/GenBank/DDBJ whole genome shotgun (WGS) entry which is preliminary data.</text>
</comment>
<evidence type="ECO:0000256" key="1">
    <source>
        <dbReference type="SAM" id="SignalP"/>
    </source>
</evidence>
<sequence length="386" mass="43282">MKFAFLSGLLLLAVPFVAPQGLAETLDCSAPATTVEMNRCKAQEVETADAMLDKYLRASLDRYKDNGQLAERIESSQSAWETYRDAHCGAVYEKWSGGTIRGLMGGECRLRLTRERTHELWRSWLTYGDSTPPDLPDPSKSAPGFEISLSEAQLGQVGEKIFQNECAGKTECLVHWNRGEAFPSVGIGHFIWYPEGVDGRFVESFPDLVAFMRSQSVALPGWLAQLDPLDAPWPDRDAFLSARDSERVVSLRQFLNANKPVQAQFMFERAQASMARVVEAAPESERNQIHQNLKALTTTPGGVYALIDYVNFKGEGLADTERYNGEGWGLLQVLRAMDDVNAEAELDQFRQAAAKVLTRRAENAPKPIEKEKWLPGWLKRLETYRD</sequence>
<evidence type="ECO:0000313" key="3">
    <source>
        <dbReference type="EMBL" id="ENO16546.1"/>
    </source>
</evidence>
<reference evidence="3 4" key="1">
    <citation type="journal article" date="2013" name="Genome Announc.">
        <title>Genome Sequence of the Polycyclic Aromatic Hydrocarbon-Degrading Bacterium Strain Marinobacter nanhaiticus D15-8WT.</title>
        <authorList>
            <person name="Cui Z."/>
            <person name="Gao W."/>
            <person name="Li Q."/>
            <person name="Xu G."/>
            <person name="Zheng L."/>
        </authorList>
    </citation>
    <scope>NUCLEOTIDE SEQUENCE [LARGE SCALE GENOMIC DNA]</scope>
    <source>
        <strain evidence="3 4">D15-8W</strain>
    </source>
</reference>
<organism evidence="3 4">
    <name type="scientific">Marinobacter nanhaiticus D15-8W</name>
    <dbReference type="NCBI Taxonomy" id="626887"/>
    <lineage>
        <taxon>Bacteria</taxon>
        <taxon>Pseudomonadati</taxon>
        <taxon>Pseudomonadota</taxon>
        <taxon>Gammaproteobacteria</taxon>
        <taxon>Pseudomonadales</taxon>
        <taxon>Marinobacteraceae</taxon>
        <taxon>Marinobacter</taxon>
    </lineage>
</organism>
<dbReference type="STRING" id="626887.J057_02510"/>
<keyword evidence="4" id="KW-1185">Reference proteome</keyword>
<gene>
    <name evidence="3" type="ORF">J057_02510</name>
</gene>
<dbReference type="Pfam" id="PF07007">
    <property type="entry name" value="LprI"/>
    <property type="match status" value="1"/>
</dbReference>
<dbReference type="OrthoDB" id="20998at2"/>
<evidence type="ECO:0000259" key="2">
    <source>
        <dbReference type="Pfam" id="PF07007"/>
    </source>
</evidence>
<name>N6WY61_9GAMM</name>
<protein>
    <submittedName>
        <fullName evidence="3">DUF1311 domain-containing protein</fullName>
    </submittedName>
</protein>
<accession>N6WY61</accession>
<dbReference type="AlphaFoldDB" id="N6WY61"/>
<dbReference type="eggNOG" id="COG3755">
    <property type="taxonomic scope" value="Bacteria"/>
</dbReference>
<dbReference type="HOGENOM" id="CLU_715331_0_0_6"/>
<dbReference type="PATRIC" id="fig|626887.3.peg.481"/>
<feature type="signal peptide" evidence="1">
    <location>
        <begin position="1"/>
        <end position="23"/>
    </location>
</feature>
<keyword evidence="1" id="KW-0732">Signal</keyword>
<evidence type="ECO:0000313" key="4">
    <source>
        <dbReference type="Proteomes" id="UP000013165"/>
    </source>
</evidence>
<dbReference type="Proteomes" id="UP000013165">
    <property type="component" value="Unassembled WGS sequence"/>
</dbReference>
<dbReference type="Gene3D" id="1.20.1270.180">
    <property type="match status" value="1"/>
</dbReference>
<feature type="chain" id="PRO_5004127388" evidence="1">
    <location>
        <begin position="24"/>
        <end position="386"/>
    </location>
</feature>
<dbReference type="EMBL" id="APLQ01000010">
    <property type="protein sequence ID" value="ENO16546.1"/>
    <property type="molecule type" value="Genomic_DNA"/>
</dbReference>
<proteinExistence type="predicted"/>
<dbReference type="InterPro" id="IPR009739">
    <property type="entry name" value="LprI-like_N"/>
</dbReference>